<dbReference type="Pfam" id="PF00627">
    <property type="entry name" value="UBA"/>
    <property type="match status" value="1"/>
</dbReference>
<proteinExistence type="predicted"/>
<evidence type="ECO:0000256" key="2">
    <source>
        <dbReference type="ARBA" id="ARBA00022692"/>
    </source>
</evidence>
<keyword evidence="4 5" id="KW-0472">Membrane</keyword>
<dbReference type="AlphaFoldDB" id="A0A6P8S2A1"/>
<dbReference type="PANTHER" id="PTHR43066:SF16">
    <property type="entry name" value="RHOMBOID DOMAIN-CONTAINING PROTEIN 3"/>
    <property type="match status" value="1"/>
</dbReference>
<dbReference type="GO" id="GO:0004252">
    <property type="term" value="F:serine-type endopeptidase activity"/>
    <property type="evidence" value="ECO:0007669"/>
    <property type="project" value="TreeGrafter"/>
</dbReference>
<dbReference type="FunCoup" id="A0A6P8S2A1">
    <property type="interactions" value="546"/>
</dbReference>
<feature type="domain" description="UBA" evidence="6">
    <location>
        <begin position="372"/>
        <end position="411"/>
    </location>
</feature>
<dbReference type="OrthoDB" id="9908508at2759"/>
<dbReference type="Proteomes" id="UP000515159">
    <property type="component" value="Chromosome 8"/>
</dbReference>
<keyword evidence="2 5" id="KW-0812">Transmembrane</keyword>
<dbReference type="GO" id="GO:0016020">
    <property type="term" value="C:membrane"/>
    <property type="evidence" value="ECO:0007669"/>
    <property type="project" value="UniProtKB-SubCell"/>
</dbReference>
<organism evidence="7 8">
    <name type="scientific">Geotrypetes seraphini</name>
    <name type="common">Gaboon caecilian</name>
    <name type="synonym">Caecilia seraphini</name>
    <dbReference type="NCBI Taxonomy" id="260995"/>
    <lineage>
        <taxon>Eukaryota</taxon>
        <taxon>Metazoa</taxon>
        <taxon>Chordata</taxon>
        <taxon>Craniata</taxon>
        <taxon>Vertebrata</taxon>
        <taxon>Euteleostomi</taxon>
        <taxon>Amphibia</taxon>
        <taxon>Gymnophiona</taxon>
        <taxon>Geotrypetes</taxon>
    </lineage>
</organism>
<gene>
    <name evidence="8" type="primary">RHBDD3</name>
</gene>
<dbReference type="KEGG" id="gsh:117365531"/>
<evidence type="ECO:0000256" key="3">
    <source>
        <dbReference type="ARBA" id="ARBA00022989"/>
    </source>
</evidence>
<reference evidence="8" key="1">
    <citation type="submission" date="2025-08" db="UniProtKB">
        <authorList>
            <consortium name="RefSeq"/>
        </authorList>
    </citation>
    <scope>IDENTIFICATION</scope>
</reference>
<dbReference type="InterPro" id="IPR015940">
    <property type="entry name" value="UBA"/>
</dbReference>
<dbReference type="PANTHER" id="PTHR43066">
    <property type="entry name" value="RHOMBOID-RELATED PROTEIN"/>
    <property type="match status" value="1"/>
</dbReference>
<dbReference type="InterPro" id="IPR035952">
    <property type="entry name" value="Rhomboid-like_sf"/>
</dbReference>
<protein>
    <submittedName>
        <fullName evidence="8">Rhomboid domain-containing protein 3</fullName>
    </submittedName>
</protein>
<evidence type="ECO:0000259" key="6">
    <source>
        <dbReference type="PROSITE" id="PS50030"/>
    </source>
</evidence>
<evidence type="ECO:0000313" key="7">
    <source>
        <dbReference type="Proteomes" id="UP000515159"/>
    </source>
</evidence>
<dbReference type="SUPFAM" id="SSF144091">
    <property type="entry name" value="Rhomboid-like"/>
    <property type="match status" value="1"/>
</dbReference>
<dbReference type="CTD" id="25807"/>
<dbReference type="InParanoid" id="A0A6P8S2A1"/>
<dbReference type="Gene3D" id="1.10.8.10">
    <property type="entry name" value="DNA helicase RuvA subunit, C-terminal domain"/>
    <property type="match status" value="1"/>
</dbReference>
<evidence type="ECO:0000313" key="8">
    <source>
        <dbReference type="RefSeq" id="XP_033811904.1"/>
    </source>
</evidence>
<evidence type="ECO:0000256" key="4">
    <source>
        <dbReference type="ARBA" id="ARBA00023136"/>
    </source>
</evidence>
<evidence type="ECO:0000256" key="5">
    <source>
        <dbReference type="SAM" id="Phobius"/>
    </source>
</evidence>
<sequence length="441" mass="49019">MQLRVCLRGISRLEAPPVASLMLMVLLCCLGLMDCCETLALKSDQLLQHFQVHRLLTYPLCSVKPSLLLLDLLLFLLLGWWQEQRLGTLQYLYLALLSTITSALLYLLLMWLWTLPHCNACGYTTVHLAMLTAPRCQPPALRWGLLRRIWAPALPWLLLLFIYLSFSDSPSLLYLSGVVSGLACILSMGVTMRWEYFNFPYSQSLITALSSQCLLERLCSKLSRTFFTFLEDPCYRLCWDSLVVTDLRGASGKAGEASHLPHALRTPFVHFIPSPKRGGILPEVDPTARSRSVKIPDSRDQTTLQGSFPASHFPNLHSTSSTWSSPTWPQSVPFADLVDPVMDEVFLRAGIQASLEEFSPAEPSELKLSRSSVSSLRLQQLEKMGFPTDQAVVALAATGKVEGAVSLLVEGQVGDEILVTPEGRPHHVTCDARGPDYLCAE</sequence>
<feature type="transmembrane region" description="Helical" evidence="5">
    <location>
        <begin position="56"/>
        <end position="79"/>
    </location>
</feature>
<name>A0A6P8S2A1_GEOSA</name>
<feature type="transmembrane region" description="Helical" evidence="5">
    <location>
        <begin position="149"/>
        <end position="166"/>
    </location>
</feature>
<feature type="transmembrane region" description="Helical" evidence="5">
    <location>
        <begin position="91"/>
        <end position="113"/>
    </location>
</feature>
<feature type="transmembrane region" description="Helical" evidence="5">
    <location>
        <begin position="173"/>
        <end position="194"/>
    </location>
</feature>
<dbReference type="Gene3D" id="1.20.1540.10">
    <property type="entry name" value="Rhomboid-like"/>
    <property type="match status" value="1"/>
</dbReference>
<keyword evidence="3 5" id="KW-1133">Transmembrane helix</keyword>
<accession>A0A6P8S2A1</accession>
<dbReference type="GeneID" id="117365531"/>
<dbReference type="RefSeq" id="XP_033811904.1">
    <property type="nucleotide sequence ID" value="XM_033956013.1"/>
</dbReference>
<dbReference type="InterPro" id="IPR009060">
    <property type="entry name" value="UBA-like_sf"/>
</dbReference>
<keyword evidence="7" id="KW-1185">Reference proteome</keyword>
<evidence type="ECO:0000256" key="1">
    <source>
        <dbReference type="ARBA" id="ARBA00004141"/>
    </source>
</evidence>
<feature type="transmembrane region" description="Helical" evidence="5">
    <location>
        <begin position="21"/>
        <end position="41"/>
    </location>
</feature>
<comment type="subcellular location">
    <subcellularLocation>
        <location evidence="1">Membrane</location>
        <topology evidence="1">Multi-pass membrane protein</topology>
    </subcellularLocation>
</comment>
<dbReference type="SUPFAM" id="SSF46934">
    <property type="entry name" value="UBA-like"/>
    <property type="match status" value="1"/>
</dbReference>
<dbReference type="PROSITE" id="PS50030">
    <property type="entry name" value="UBA"/>
    <property type="match status" value="1"/>
</dbReference>